<evidence type="ECO:0000256" key="1">
    <source>
        <dbReference type="SAM" id="Phobius"/>
    </source>
</evidence>
<accession>A0A934SKJ7</accession>
<keyword evidence="3" id="KW-1185">Reference proteome</keyword>
<keyword evidence="1" id="KW-0472">Membrane</keyword>
<evidence type="ECO:0000313" key="3">
    <source>
        <dbReference type="Proteomes" id="UP000636458"/>
    </source>
</evidence>
<dbReference type="AlphaFoldDB" id="A0A934SKJ7"/>
<comment type="caution">
    <text evidence="2">The sequence shown here is derived from an EMBL/GenBank/DDBJ whole genome shotgun (WGS) entry which is preliminary data.</text>
</comment>
<dbReference type="EMBL" id="JAEPES010000002">
    <property type="protein sequence ID" value="MBK4347278.1"/>
    <property type="molecule type" value="Genomic_DNA"/>
</dbReference>
<proteinExistence type="predicted"/>
<feature type="transmembrane region" description="Helical" evidence="1">
    <location>
        <begin position="20"/>
        <end position="42"/>
    </location>
</feature>
<protein>
    <recommendedName>
        <fullName evidence="4">Heme exporter protein D</fullName>
    </recommendedName>
</protein>
<evidence type="ECO:0008006" key="4">
    <source>
        <dbReference type="Google" id="ProtNLM"/>
    </source>
</evidence>
<keyword evidence="1" id="KW-0812">Transmembrane</keyword>
<organism evidence="2 3">
    <name type="scientific">Lacisediminihabitans changchengi</name>
    <dbReference type="NCBI Taxonomy" id="2787634"/>
    <lineage>
        <taxon>Bacteria</taxon>
        <taxon>Bacillati</taxon>
        <taxon>Actinomycetota</taxon>
        <taxon>Actinomycetes</taxon>
        <taxon>Micrococcales</taxon>
        <taxon>Microbacteriaceae</taxon>
        <taxon>Lacisediminihabitans</taxon>
    </lineage>
</organism>
<dbReference type="RefSeq" id="WP_200555639.1">
    <property type="nucleotide sequence ID" value="NZ_JAEPES010000002.1"/>
</dbReference>
<sequence length="74" mass="8572">MNLFLLHLASTPKPFDEDSVTPTWVGFAFTFGIAVAVILLIIDMTRRIRRTRYRAEIRERLENERAAADPDIRP</sequence>
<evidence type="ECO:0000313" key="2">
    <source>
        <dbReference type="EMBL" id="MBK4347278.1"/>
    </source>
</evidence>
<keyword evidence="1" id="KW-1133">Transmembrane helix</keyword>
<name>A0A934SKJ7_9MICO</name>
<gene>
    <name evidence="2" type="ORF">IV501_06495</name>
</gene>
<dbReference type="Proteomes" id="UP000636458">
    <property type="component" value="Unassembled WGS sequence"/>
</dbReference>
<reference evidence="2" key="1">
    <citation type="submission" date="2021-01" db="EMBL/GenBank/DDBJ databases">
        <title>Lacisediminihabitans sp. nov. strain G11-30, isolated from Antarctic Soil.</title>
        <authorList>
            <person name="Li J."/>
        </authorList>
    </citation>
    <scope>NUCLEOTIDE SEQUENCE</scope>
    <source>
        <strain evidence="2">G11-30</strain>
    </source>
</reference>